<evidence type="ECO:0000313" key="4">
    <source>
        <dbReference type="Proteomes" id="UP000198862"/>
    </source>
</evidence>
<feature type="transmembrane region" description="Helical" evidence="1">
    <location>
        <begin position="23"/>
        <end position="45"/>
    </location>
</feature>
<dbReference type="PROSITE" id="PS51724">
    <property type="entry name" value="SPOR"/>
    <property type="match status" value="1"/>
</dbReference>
<protein>
    <submittedName>
        <fullName evidence="3">Cell division protein FtsN</fullName>
    </submittedName>
</protein>
<keyword evidence="3" id="KW-0131">Cell cycle</keyword>
<feature type="domain" description="SPOR" evidence="2">
    <location>
        <begin position="93"/>
        <end position="169"/>
    </location>
</feature>
<dbReference type="GO" id="GO:0051301">
    <property type="term" value="P:cell division"/>
    <property type="evidence" value="ECO:0007669"/>
    <property type="project" value="UniProtKB-KW"/>
</dbReference>
<dbReference type="InterPro" id="IPR036680">
    <property type="entry name" value="SPOR-like_sf"/>
</dbReference>
<dbReference type="AlphaFoldDB" id="A0A1I1PF91"/>
<dbReference type="Gene3D" id="3.30.70.1070">
    <property type="entry name" value="Sporulation related repeat"/>
    <property type="match status" value="1"/>
</dbReference>
<dbReference type="SUPFAM" id="SSF110997">
    <property type="entry name" value="Sporulation related repeat"/>
    <property type="match status" value="1"/>
</dbReference>
<dbReference type="STRING" id="1123010.SAMN02745724_03424"/>
<keyword evidence="1" id="KW-0812">Transmembrane</keyword>
<gene>
    <name evidence="3" type="ORF">SAMN02745724_03424</name>
</gene>
<sequence length="169" mass="19651">MVQHDFINKKRPKKANKQPKKKYPIVWIVLAIILTAAACYGLWYITTHSKEQKQNERKKSIATKKEIIAKPVISPFIDEIKADDLVKVEVTEIEQKGPYVMQCGSYKTKTQAETLKAQIAFSGLISFIKPQGSWFKVRLGPYETKRLAESDRNKLKRAKIRHCDIWFWN</sequence>
<dbReference type="PANTHER" id="PTHR38687">
    <property type="entry name" value="CELL DIVISION PROTEIN DEDD-RELATED"/>
    <property type="match status" value="1"/>
</dbReference>
<dbReference type="GO" id="GO:0042834">
    <property type="term" value="F:peptidoglycan binding"/>
    <property type="evidence" value="ECO:0007669"/>
    <property type="project" value="InterPro"/>
</dbReference>
<dbReference type="Proteomes" id="UP000198862">
    <property type="component" value="Unassembled WGS sequence"/>
</dbReference>
<keyword evidence="4" id="KW-1185">Reference proteome</keyword>
<dbReference type="PANTHER" id="PTHR38687:SF2">
    <property type="entry name" value="CELL DIVISION PROTEIN FTSN"/>
    <property type="match status" value="1"/>
</dbReference>
<proteinExistence type="predicted"/>
<dbReference type="RefSeq" id="WP_091987051.1">
    <property type="nucleotide sequence ID" value="NZ_FOLO01000031.1"/>
</dbReference>
<dbReference type="OrthoDB" id="8558195at2"/>
<accession>A0A1I1PF91</accession>
<dbReference type="InterPro" id="IPR052521">
    <property type="entry name" value="Cell_div_SPOR-domain"/>
</dbReference>
<keyword evidence="1" id="KW-1133">Transmembrane helix</keyword>
<dbReference type="EMBL" id="FOLO01000031">
    <property type="protein sequence ID" value="SFD08342.1"/>
    <property type="molecule type" value="Genomic_DNA"/>
</dbReference>
<organism evidence="3 4">
    <name type="scientific">Pseudoalteromonas denitrificans DSM 6059</name>
    <dbReference type="NCBI Taxonomy" id="1123010"/>
    <lineage>
        <taxon>Bacteria</taxon>
        <taxon>Pseudomonadati</taxon>
        <taxon>Pseudomonadota</taxon>
        <taxon>Gammaproteobacteria</taxon>
        <taxon>Alteromonadales</taxon>
        <taxon>Pseudoalteromonadaceae</taxon>
        <taxon>Pseudoalteromonas</taxon>
    </lineage>
</organism>
<evidence type="ECO:0000313" key="3">
    <source>
        <dbReference type="EMBL" id="SFD08342.1"/>
    </source>
</evidence>
<name>A0A1I1PF91_9GAMM</name>
<keyword evidence="1" id="KW-0472">Membrane</keyword>
<keyword evidence="3" id="KW-0132">Cell division</keyword>
<dbReference type="Pfam" id="PF05036">
    <property type="entry name" value="SPOR"/>
    <property type="match status" value="1"/>
</dbReference>
<evidence type="ECO:0000259" key="2">
    <source>
        <dbReference type="PROSITE" id="PS51724"/>
    </source>
</evidence>
<reference evidence="3 4" key="1">
    <citation type="submission" date="2016-10" db="EMBL/GenBank/DDBJ databases">
        <authorList>
            <person name="de Groot N.N."/>
        </authorList>
    </citation>
    <scope>NUCLEOTIDE SEQUENCE [LARGE SCALE GENOMIC DNA]</scope>
    <source>
        <strain evidence="3 4">DSM 6059</strain>
    </source>
</reference>
<dbReference type="InterPro" id="IPR007730">
    <property type="entry name" value="SPOR-like_dom"/>
</dbReference>
<evidence type="ECO:0000256" key="1">
    <source>
        <dbReference type="SAM" id="Phobius"/>
    </source>
</evidence>